<dbReference type="PANTHER" id="PTHR42953:SF2">
    <property type="entry name" value="ADHESION PROTEIN"/>
    <property type="match status" value="1"/>
</dbReference>
<dbReference type="InterPro" id="IPR050492">
    <property type="entry name" value="Bact_metal-bind_prot9"/>
</dbReference>
<dbReference type="Gene3D" id="3.40.50.1980">
    <property type="entry name" value="Nitrogenase molybdenum iron protein domain"/>
    <property type="match status" value="2"/>
</dbReference>
<dbReference type="Pfam" id="PF01297">
    <property type="entry name" value="ZnuA"/>
    <property type="match status" value="1"/>
</dbReference>
<sequence length="301" mass="33771">MFNQWIKIVTLVIVSILSIINPAHADVRVFACEPEWSALVRSLGGKHVTIYTATTNRQDPHHIQARPSLIAKARRADLLICSGAELEIGWLPLLLRKSGNPKIQPGQPGHFMATDYVTLLEKPTVLDRSEGDIHAVGNPHIQLDPMRMLQVAENLSRTLAKIDPAHLADYREKLASFTGKWQDSLSRWRERAQPIKGKSIVVHHNNWVYLRKWLGLDQAATLEPKPGIPPTSSHLSQLLSGLQQTAVHKIIYASYQDDRAANWLSEKTGIPTIALDISPATDETLIQWFDRLIDQLLKVPT</sequence>
<dbReference type="EMBL" id="CAADFD010000043">
    <property type="protein sequence ID" value="VFJ58723.1"/>
    <property type="molecule type" value="Genomic_DNA"/>
</dbReference>
<dbReference type="SUPFAM" id="SSF53807">
    <property type="entry name" value="Helical backbone' metal receptor"/>
    <property type="match status" value="1"/>
</dbReference>
<proteinExistence type="predicted"/>
<dbReference type="GO" id="GO:0046872">
    <property type="term" value="F:metal ion binding"/>
    <property type="evidence" value="ECO:0007669"/>
    <property type="project" value="InterPro"/>
</dbReference>
<dbReference type="CDD" id="cd01145">
    <property type="entry name" value="TroA_c"/>
    <property type="match status" value="1"/>
</dbReference>
<dbReference type="PANTHER" id="PTHR42953">
    <property type="entry name" value="HIGH-AFFINITY ZINC UPTAKE SYSTEM PROTEIN ZNUA-RELATED"/>
    <property type="match status" value="1"/>
</dbReference>
<dbReference type="InterPro" id="IPR006127">
    <property type="entry name" value="ZnuA-like"/>
</dbReference>
<gene>
    <name evidence="1" type="ORF">BECKFW1821B_GA0114236_104312</name>
</gene>
<name>A0A450SXI3_9GAMM</name>
<reference evidence="1" key="1">
    <citation type="submission" date="2019-02" db="EMBL/GenBank/DDBJ databases">
        <authorList>
            <person name="Gruber-Vodicka R. H."/>
            <person name="Seah K. B. B."/>
        </authorList>
    </citation>
    <scope>NUCLEOTIDE SEQUENCE</scope>
    <source>
        <strain evidence="1">BECK_BZ106</strain>
    </source>
</reference>
<protein>
    <submittedName>
        <fullName evidence="1">Zinc/manganese transport system substrate-binding protein</fullName>
    </submittedName>
</protein>
<accession>A0A450SXI3</accession>
<dbReference type="GO" id="GO:0030001">
    <property type="term" value="P:metal ion transport"/>
    <property type="evidence" value="ECO:0007669"/>
    <property type="project" value="InterPro"/>
</dbReference>
<dbReference type="AlphaFoldDB" id="A0A450SXI3"/>
<evidence type="ECO:0000313" key="1">
    <source>
        <dbReference type="EMBL" id="VFJ58723.1"/>
    </source>
</evidence>
<organism evidence="1">
    <name type="scientific">Candidatus Kentrum sp. FW</name>
    <dbReference type="NCBI Taxonomy" id="2126338"/>
    <lineage>
        <taxon>Bacteria</taxon>
        <taxon>Pseudomonadati</taxon>
        <taxon>Pseudomonadota</taxon>
        <taxon>Gammaproteobacteria</taxon>
        <taxon>Candidatus Kentrum</taxon>
    </lineage>
</organism>